<evidence type="ECO:0000313" key="2">
    <source>
        <dbReference type="EMBL" id="SDC95450.1"/>
    </source>
</evidence>
<keyword evidence="1" id="KW-0812">Transmembrane</keyword>
<dbReference type="OrthoDB" id="6400183at2"/>
<accession>A0A1G6QSW3</accession>
<protein>
    <recommendedName>
        <fullName evidence="4">Small multi-drug export protein</fullName>
    </recommendedName>
</protein>
<name>A0A1G6QSW3_9BACI</name>
<evidence type="ECO:0000256" key="1">
    <source>
        <dbReference type="SAM" id="Phobius"/>
    </source>
</evidence>
<evidence type="ECO:0008006" key="4">
    <source>
        <dbReference type="Google" id="ProtNLM"/>
    </source>
</evidence>
<keyword evidence="1" id="KW-1133">Transmembrane helix</keyword>
<feature type="transmembrane region" description="Helical" evidence="1">
    <location>
        <begin position="12"/>
        <end position="30"/>
    </location>
</feature>
<feature type="transmembrane region" description="Helical" evidence="1">
    <location>
        <begin position="91"/>
        <end position="117"/>
    </location>
</feature>
<evidence type="ECO:0000313" key="3">
    <source>
        <dbReference type="Proteomes" id="UP000198666"/>
    </source>
</evidence>
<dbReference type="EMBL" id="FMZB01000005">
    <property type="protein sequence ID" value="SDC95450.1"/>
    <property type="molecule type" value="Genomic_DNA"/>
</dbReference>
<gene>
    <name evidence="2" type="ORF">SAMN05421663_105208</name>
</gene>
<sequence>MLSDVLDYLSSLPLFFLYLSLILLSAVPFVEAHITVPLGIMLGLPFPVCCLIGLTANFLSVVLAVKWMKSTKKDNYSSIRMNKAKVLGTRYGVPALALMGPILGANHISAAAAVLLGASIRSIYFWQLVSIGIWGIGTGLLVQHGISFFKEGSF</sequence>
<feature type="transmembrane region" description="Helical" evidence="1">
    <location>
        <begin position="42"/>
        <end position="65"/>
    </location>
</feature>
<reference evidence="3" key="1">
    <citation type="submission" date="2016-10" db="EMBL/GenBank/DDBJ databases">
        <authorList>
            <person name="Varghese N."/>
            <person name="Submissions S."/>
        </authorList>
    </citation>
    <scope>NUCLEOTIDE SEQUENCE [LARGE SCALE GENOMIC DNA]</scope>
    <source>
        <strain evidence="3">DSM 21620</strain>
    </source>
</reference>
<feature type="transmembrane region" description="Helical" evidence="1">
    <location>
        <begin position="123"/>
        <end position="142"/>
    </location>
</feature>
<keyword evidence="1" id="KW-0472">Membrane</keyword>
<proteinExistence type="predicted"/>
<dbReference type="STRING" id="361279.SAMN05421663_105208"/>
<dbReference type="AlphaFoldDB" id="A0A1G6QSW3"/>
<dbReference type="Proteomes" id="UP000198666">
    <property type="component" value="Unassembled WGS sequence"/>
</dbReference>
<organism evidence="2 3">
    <name type="scientific">Terribacillus halophilus</name>
    <dbReference type="NCBI Taxonomy" id="361279"/>
    <lineage>
        <taxon>Bacteria</taxon>
        <taxon>Bacillati</taxon>
        <taxon>Bacillota</taxon>
        <taxon>Bacilli</taxon>
        <taxon>Bacillales</taxon>
        <taxon>Bacillaceae</taxon>
        <taxon>Terribacillus</taxon>
    </lineage>
</organism>
<keyword evidence="3" id="KW-1185">Reference proteome</keyword>
<dbReference type="RefSeq" id="WP_093727289.1">
    <property type="nucleotide sequence ID" value="NZ_FMZB01000005.1"/>
</dbReference>